<dbReference type="OrthoDB" id="5989564at2759"/>
<comment type="caution">
    <text evidence="4">The sequence shown here is derived from an EMBL/GenBank/DDBJ whole genome shotgun (WGS) entry which is preliminary data.</text>
</comment>
<evidence type="ECO:0000313" key="4">
    <source>
        <dbReference type="EMBL" id="KAJ8030100.1"/>
    </source>
</evidence>
<proteinExistence type="predicted"/>
<feature type="domain" description="Tyr recombinase" evidence="3">
    <location>
        <begin position="274"/>
        <end position="486"/>
    </location>
</feature>
<dbReference type="PANTHER" id="PTHR35617:SF3">
    <property type="entry name" value="CORE-BINDING (CB) DOMAIN-CONTAINING PROTEIN"/>
    <property type="match status" value="1"/>
</dbReference>
<dbReference type="PANTHER" id="PTHR35617">
    <property type="entry name" value="PHAGE_INTEGRASE DOMAIN-CONTAINING PROTEIN"/>
    <property type="match status" value="1"/>
</dbReference>
<evidence type="ECO:0000256" key="1">
    <source>
        <dbReference type="ARBA" id="ARBA00023125"/>
    </source>
</evidence>
<dbReference type="Gene3D" id="1.10.150.130">
    <property type="match status" value="1"/>
</dbReference>
<dbReference type="EMBL" id="JAIZAY010000013">
    <property type="protein sequence ID" value="KAJ8030100.1"/>
    <property type="molecule type" value="Genomic_DNA"/>
</dbReference>
<protein>
    <recommendedName>
        <fullName evidence="3">Tyr recombinase domain-containing protein</fullName>
    </recommendedName>
</protein>
<evidence type="ECO:0000256" key="2">
    <source>
        <dbReference type="ARBA" id="ARBA00023172"/>
    </source>
</evidence>
<keyword evidence="1" id="KW-0238">DNA-binding</keyword>
<dbReference type="SUPFAM" id="SSF56349">
    <property type="entry name" value="DNA breaking-rejoining enzymes"/>
    <property type="match status" value="1"/>
</dbReference>
<dbReference type="Proteomes" id="UP001152320">
    <property type="component" value="Chromosome 13"/>
</dbReference>
<dbReference type="InterPro" id="IPR010998">
    <property type="entry name" value="Integrase_recombinase_N"/>
</dbReference>
<dbReference type="InterPro" id="IPR013762">
    <property type="entry name" value="Integrase-like_cat_sf"/>
</dbReference>
<gene>
    <name evidence="4" type="ORF">HOLleu_26387</name>
</gene>
<dbReference type="GO" id="GO:0003677">
    <property type="term" value="F:DNA binding"/>
    <property type="evidence" value="ECO:0007669"/>
    <property type="project" value="UniProtKB-KW"/>
</dbReference>
<sequence length="491" mass="55720">MGGTHSHSCNKVAKKIWLWCISKQIWLSCSHLPGKQNILADSLSRLTESNSTEWSLRQDVFSRISAVFGKPHIDLFASSLNFKVIKFASWKADPNAFVIDAFTCNWSDHFFYAFPPFSLISRCLQKIEQDKARGILILPLWPPQPWFAKFLVLLAAKAKTCRLPFVRKYLRNKRVSEQAISIISASWREGTQKQYDTYHRKWSIFCNKRKINPFQPSLIEVLDFLTDLFLRGLGYSGLNTARAALSTILILNGVKTIGQHPLICRFLKGVFELRPPSARYTTTWDVSVVLNFLQELHPLDSLSLKLVTLKLAMLVALVSAQRLQSLQLLDLSTMTKSATSYTFTINQLIKQSRPGYSTTITVFLPDFEEDSRISVYKVLEHYLILTFPLRQHCLRLFISYVKPYKPVSRDTLGRWIKTILASGGIDVGVFKAHSTRSAAVSAAKQNSVPVEHILKTAGWKSESTFAKFYNKPISHTDSSFSSAVLTPQDQT</sequence>
<evidence type="ECO:0000313" key="5">
    <source>
        <dbReference type="Proteomes" id="UP001152320"/>
    </source>
</evidence>
<dbReference type="PROSITE" id="PS51898">
    <property type="entry name" value="TYR_RECOMBINASE"/>
    <property type="match status" value="1"/>
</dbReference>
<dbReference type="AlphaFoldDB" id="A0A9Q1BNX9"/>
<accession>A0A9Q1BNX9</accession>
<dbReference type="GO" id="GO:0015074">
    <property type="term" value="P:DNA integration"/>
    <property type="evidence" value="ECO:0007669"/>
    <property type="project" value="InterPro"/>
</dbReference>
<dbReference type="InterPro" id="IPR002104">
    <property type="entry name" value="Integrase_catalytic"/>
</dbReference>
<organism evidence="4 5">
    <name type="scientific">Holothuria leucospilota</name>
    <name type="common">Black long sea cucumber</name>
    <name type="synonym">Mertensiothuria leucospilota</name>
    <dbReference type="NCBI Taxonomy" id="206669"/>
    <lineage>
        <taxon>Eukaryota</taxon>
        <taxon>Metazoa</taxon>
        <taxon>Echinodermata</taxon>
        <taxon>Eleutherozoa</taxon>
        <taxon>Echinozoa</taxon>
        <taxon>Holothuroidea</taxon>
        <taxon>Aspidochirotacea</taxon>
        <taxon>Aspidochirotida</taxon>
        <taxon>Holothuriidae</taxon>
        <taxon>Holothuria</taxon>
    </lineage>
</organism>
<dbReference type="Gene3D" id="1.10.443.10">
    <property type="entry name" value="Intergrase catalytic core"/>
    <property type="match status" value="1"/>
</dbReference>
<dbReference type="InterPro" id="IPR011010">
    <property type="entry name" value="DNA_brk_join_enz"/>
</dbReference>
<keyword evidence="5" id="KW-1185">Reference proteome</keyword>
<dbReference type="GO" id="GO:0006310">
    <property type="term" value="P:DNA recombination"/>
    <property type="evidence" value="ECO:0007669"/>
    <property type="project" value="UniProtKB-KW"/>
</dbReference>
<evidence type="ECO:0000259" key="3">
    <source>
        <dbReference type="PROSITE" id="PS51898"/>
    </source>
</evidence>
<reference evidence="4" key="1">
    <citation type="submission" date="2021-10" db="EMBL/GenBank/DDBJ databases">
        <title>Tropical sea cucumber genome reveals ecological adaptation and Cuvierian tubules defense mechanism.</title>
        <authorList>
            <person name="Chen T."/>
        </authorList>
    </citation>
    <scope>NUCLEOTIDE SEQUENCE</scope>
    <source>
        <strain evidence="4">Nanhai2018</strain>
        <tissue evidence="4">Muscle</tissue>
    </source>
</reference>
<name>A0A9Q1BNX9_HOLLE</name>
<dbReference type="CDD" id="cd09275">
    <property type="entry name" value="RNase_HI_RT_DIRS1"/>
    <property type="match status" value="1"/>
</dbReference>
<keyword evidence="2" id="KW-0233">DNA recombination</keyword>